<sequence>MEAPATGKSSQSGRSGWIDMFTRHRLAANLLMVIMLMAGVWGGIKIKVQMNPDQSWNVAEVELQWPGASAEDMEKLVTNPVEHQLRGLEGVERLNSWTRNGIAWVQLRFDRHVEINNAVDTIKQRIALVRDLPVNLEPPRVAIDRWYETVAAVFLTGPDNFTELAPLAHEAERQLRALGADVVELRGLPQEEIAIEIDGLTLVEMNASIVDIAQSVARLSNDTPAGTIGAGQGRRQIRSMDQQRSVRGFEELPIASTTGDQLAQLGDIAHIERRAIENQRYSLIEGKPAIELRVRRGDSSDTFDAANVIKTWRAQQEESLLARGVETKVFIEAWRFAADTMGLVLRNGVSGLCLVLAMLFLFLNLRVAGWVALGIPVSFAGALLLFYGFGGSLNFLSMIGLVMALGIVVDDAIVVGEHSLWQFENGLGPEEAAVVGAQRMFAPIVASSLTTMAAFLPLVIVNSDDIREIPILMLCVILASLVECFLIMPGHLKHSFRRMEEDKKPTPALRKAFDERFERFRENWVLPLLNWCLVHRRVAITAATSAFLVAISLVAMSYIKFDLNMNINFEFAEANIQFTADADADQRQAYLEALEDQVKSTDEHFGGGNIVARWVQLNGATISRDRRDGPEFASVFVELTSPESREVSLAKFLEHWQSSIPESTIVEQLQIEQGDQPWPEIELTFSGDDTTALKGAADELAAVMRTMPGVNNVHDDLPYGRDQWVFNLTPEGRALGLSSTEVGRQVRTAFEGERIQLFTQDDAELEVRVSLPSQDRHRLTSLARLPVTTPTGEILPLSTVANIESRRGIDKINHVNGVQTVAVRAYPDKSITTADAVINELEADIMPSIASKWGVSPGKGFWANEQSQLLREMFIGFLITLLLIYIILAWTLHSLTWPLAIMFAIPFGLTGALLGLWGMGFNITPLAFLGIFTLTGVIVNDSIILVTAYRDHRYSGMKADEAITEAVRQRLRPVLLTSLTTGLGLVPMMLESSLMGAAFIPLATVICFGMLYGTGLILLVIPAILSALESCELSWRRLQSRANDLKNPALGAPGS</sequence>
<gene>
    <name evidence="2" type="ORF">R0137_08610</name>
</gene>
<dbReference type="SUPFAM" id="SSF82693">
    <property type="entry name" value="Multidrug efflux transporter AcrB pore domain, PN1, PN2, PC1 and PC2 subdomains"/>
    <property type="match status" value="1"/>
</dbReference>
<dbReference type="InterPro" id="IPR027463">
    <property type="entry name" value="AcrB_DN_DC_subdom"/>
</dbReference>
<feature type="transmembrane region" description="Helical" evidence="1">
    <location>
        <begin position="370"/>
        <end position="389"/>
    </location>
</feature>
<dbReference type="Gene3D" id="3.30.70.1320">
    <property type="entry name" value="Multidrug efflux transporter AcrB pore domain like"/>
    <property type="match status" value="1"/>
</dbReference>
<evidence type="ECO:0000313" key="3">
    <source>
        <dbReference type="Proteomes" id="UP001626549"/>
    </source>
</evidence>
<protein>
    <submittedName>
        <fullName evidence="2">Efflux RND transporter permease subunit</fullName>
    </submittedName>
</protein>
<dbReference type="PANTHER" id="PTHR32063:SF33">
    <property type="entry name" value="RND SUPERFAMILY EFFLUX PUMP PERMEASE COMPONENT"/>
    <property type="match status" value="1"/>
</dbReference>
<keyword evidence="1" id="KW-1133">Transmembrane helix</keyword>
<feature type="transmembrane region" description="Helical" evidence="1">
    <location>
        <begin position="1002"/>
        <end position="1028"/>
    </location>
</feature>
<reference evidence="2 3" key="1">
    <citation type="submission" date="2023-10" db="EMBL/GenBank/DDBJ databases">
        <title>Two novel species belonging to the OM43/NOR5 clade.</title>
        <authorList>
            <person name="Park M."/>
        </authorList>
    </citation>
    <scope>NUCLEOTIDE SEQUENCE [LARGE SCALE GENOMIC DNA]</scope>
    <source>
        <strain evidence="2 3">IMCC45268</strain>
    </source>
</reference>
<feature type="transmembrane region" description="Helical" evidence="1">
    <location>
        <begin position="926"/>
        <end position="949"/>
    </location>
</feature>
<dbReference type="Gene3D" id="3.30.2090.10">
    <property type="entry name" value="Multidrug efflux transporter AcrB TolC docking domain, DN and DC subdomains"/>
    <property type="match status" value="2"/>
</dbReference>
<dbReference type="Gene3D" id="3.30.70.1430">
    <property type="entry name" value="Multidrug efflux transporter AcrB pore domain"/>
    <property type="match status" value="2"/>
</dbReference>
<evidence type="ECO:0000256" key="1">
    <source>
        <dbReference type="SAM" id="Phobius"/>
    </source>
</evidence>
<feature type="transmembrane region" description="Helical" evidence="1">
    <location>
        <begin position="395"/>
        <end position="415"/>
    </location>
</feature>
<dbReference type="InterPro" id="IPR001036">
    <property type="entry name" value="Acrflvin-R"/>
</dbReference>
<proteinExistence type="predicted"/>
<accession>A0ABZ0I731</accession>
<feature type="transmembrane region" description="Helical" evidence="1">
    <location>
        <begin position="343"/>
        <end position="363"/>
    </location>
</feature>
<dbReference type="RefSeq" id="WP_407326021.1">
    <property type="nucleotide sequence ID" value="NZ_CP136865.1"/>
</dbReference>
<dbReference type="Gene3D" id="3.30.70.1440">
    <property type="entry name" value="Multidrug efflux transporter AcrB pore domain"/>
    <property type="match status" value="1"/>
</dbReference>
<dbReference type="Proteomes" id="UP001626549">
    <property type="component" value="Chromosome"/>
</dbReference>
<organism evidence="2 3">
    <name type="scientific">Congregibacter brevis</name>
    <dbReference type="NCBI Taxonomy" id="3081201"/>
    <lineage>
        <taxon>Bacteria</taxon>
        <taxon>Pseudomonadati</taxon>
        <taxon>Pseudomonadota</taxon>
        <taxon>Gammaproteobacteria</taxon>
        <taxon>Cellvibrionales</taxon>
        <taxon>Halieaceae</taxon>
        <taxon>Congregibacter</taxon>
    </lineage>
</organism>
<dbReference type="PRINTS" id="PR00702">
    <property type="entry name" value="ACRIFLAVINRP"/>
</dbReference>
<feature type="transmembrane region" description="Helical" evidence="1">
    <location>
        <begin position="469"/>
        <end position="488"/>
    </location>
</feature>
<evidence type="ECO:0000313" key="2">
    <source>
        <dbReference type="EMBL" id="WOJ95323.1"/>
    </source>
</evidence>
<feature type="transmembrane region" description="Helical" evidence="1">
    <location>
        <begin position="538"/>
        <end position="559"/>
    </location>
</feature>
<feature type="transmembrane region" description="Helical" evidence="1">
    <location>
        <begin position="26"/>
        <end position="44"/>
    </location>
</feature>
<name>A0ABZ0I731_9GAMM</name>
<dbReference type="Pfam" id="PF00873">
    <property type="entry name" value="ACR_tran"/>
    <property type="match status" value="1"/>
</dbReference>
<dbReference type="SUPFAM" id="SSF82714">
    <property type="entry name" value="Multidrug efflux transporter AcrB TolC docking domain, DN and DC subdomains"/>
    <property type="match status" value="2"/>
</dbReference>
<dbReference type="EMBL" id="CP136865">
    <property type="protein sequence ID" value="WOJ95323.1"/>
    <property type="molecule type" value="Genomic_DNA"/>
</dbReference>
<dbReference type="PANTHER" id="PTHR32063">
    <property type="match status" value="1"/>
</dbReference>
<keyword evidence="1" id="KW-0812">Transmembrane</keyword>
<dbReference type="SUPFAM" id="SSF82866">
    <property type="entry name" value="Multidrug efflux transporter AcrB transmembrane domain"/>
    <property type="match status" value="2"/>
</dbReference>
<feature type="transmembrane region" description="Helical" evidence="1">
    <location>
        <begin position="873"/>
        <end position="892"/>
    </location>
</feature>
<feature type="transmembrane region" description="Helical" evidence="1">
    <location>
        <begin position="899"/>
        <end position="920"/>
    </location>
</feature>
<keyword evidence="1" id="KW-0472">Membrane</keyword>
<dbReference type="Gene3D" id="1.20.1640.10">
    <property type="entry name" value="Multidrug efflux transporter AcrB transmembrane domain"/>
    <property type="match status" value="2"/>
</dbReference>
<keyword evidence="3" id="KW-1185">Reference proteome</keyword>
<feature type="transmembrane region" description="Helical" evidence="1">
    <location>
        <begin position="441"/>
        <end position="463"/>
    </location>
</feature>